<organism evidence="3 4">
    <name type="scientific">Xylanibacter caecicola</name>
    <dbReference type="NCBI Taxonomy" id="2736294"/>
    <lineage>
        <taxon>Bacteria</taxon>
        <taxon>Pseudomonadati</taxon>
        <taxon>Bacteroidota</taxon>
        <taxon>Bacteroidia</taxon>
        <taxon>Bacteroidales</taxon>
        <taxon>Prevotellaceae</taxon>
        <taxon>Xylanibacter</taxon>
    </lineage>
</organism>
<protein>
    <recommendedName>
        <fullName evidence="5">Peptidase C39-like domain-containing protein</fullName>
    </recommendedName>
</protein>
<proteinExistence type="predicted"/>
<feature type="signal peptide" evidence="2">
    <location>
        <begin position="1"/>
        <end position="23"/>
    </location>
</feature>
<keyword evidence="2" id="KW-0732">Signal</keyword>
<dbReference type="Proteomes" id="UP000820977">
    <property type="component" value="Unassembled WGS sequence"/>
</dbReference>
<feature type="chain" id="PRO_5045971859" description="Peptidase C39-like domain-containing protein" evidence="2">
    <location>
        <begin position="24"/>
        <end position="318"/>
    </location>
</feature>
<sequence>MRHYILSFFLIFAFVTVPSYAYACWDDDYDDYYGYDDDDDDYYDDYYYDWGEDDDDDGYDDDYGNDGYDDDYDYGYGNSDEPINGGTLVGVEVTPDYDWGLDEDWWRTDYGNDDCGNGNDDGDDSSDEVGIGGIHDNNNSTTDVIVPPLLPREVHKPESNEKLFNQDLPIRYPRQTCNWNCFTTTIAICNALMTGDFNFESYATYIQAIEELFSIMFNREICVRGINPSEVDRFLTDGCGLIYDYINESNITSCIDNGDLVMVTIGSGSHEIAIVGYYDDGYGIDAYQCVNPANGQYETHYGYEFNKDLIIKYYKNNK</sequence>
<evidence type="ECO:0000313" key="4">
    <source>
        <dbReference type="Proteomes" id="UP000820977"/>
    </source>
</evidence>
<gene>
    <name evidence="3" type="ORF">HPS54_05875</name>
</gene>
<comment type="caution">
    <text evidence="3">The sequence shown here is derived from an EMBL/GenBank/DDBJ whole genome shotgun (WGS) entry which is preliminary data.</text>
</comment>
<accession>A0ABX2B191</accession>
<dbReference type="EMBL" id="JABKKJ010000006">
    <property type="protein sequence ID" value="NPE25048.1"/>
    <property type="molecule type" value="Genomic_DNA"/>
</dbReference>
<evidence type="ECO:0000313" key="3">
    <source>
        <dbReference type="EMBL" id="NPE25048.1"/>
    </source>
</evidence>
<keyword evidence="4" id="KW-1185">Reference proteome</keyword>
<evidence type="ECO:0000256" key="1">
    <source>
        <dbReference type="SAM" id="MobiDB-lite"/>
    </source>
</evidence>
<evidence type="ECO:0008006" key="5">
    <source>
        <dbReference type="Google" id="ProtNLM"/>
    </source>
</evidence>
<dbReference type="RefSeq" id="WP_172344529.1">
    <property type="nucleotide sequence ID" value="NZ_CASYYZ010000056.1"/>
</dbReference>
<name>A0ABX2B191_9BACT</name>
<evidence type="ECO:0000256" key="2">
    <source>
        <dbReference type="SAM" id="SignalP"/>
    </source>
</evidence>
<reference evidence="3 4" key="1">
    <citation type="submission" date="2020-05" db="EMBL/GenBank/DDBJ databases">
        <title>Distinct polysaccharide utilization as determinants for interspecies competition between intestinal Prevotella spp.</title>
        <authorList>
            <person name="Galvez E.J.C."/>
            <person name="Iljazovic A."/>
            <person name="Strowig T."/>
        </authorList>
    </citation>
    <scope>NUCLEOTIDE SEQUENCE [LARGE SCALE GENOMIC DNA]</scope>
    <source>
        <strain evidence="3 4">PCHR</strain>
    </source>
</reference>
<feature type="region of interest" description="Disordered" evidence="1">
    <location>
        <begin position="116"/>
        <end position="140"/>
    </location>
</feature>